<accession>A0ABV5K504</accession>
<dbReference type="CDD" id="cd06121">
    <property type="entry name" value="cupin_YML079wp"/>
    <property type="match status" value="1"/>
</dbReference>
<dbReference type="RefSeq" id="WP_140011045.1">
    <property type="nucleotide sequence ID" value="NZ_JBHMDG010000002.1"/>
</dbReference>
<dbReference type="Proteomes" id="UP001589750">
    <property type="component" value="Unassembled WGS sequence"/>
</dbReference>
<dbReference type="SUPFAM" id="SSF51182">
    <property type="entry name" value="RmlC-like cupins"/>
    <property type="match status" value="1"/>
</dbReference>
<evidence type="ECO:0000256" key="1">
    <source>
        <dbReference type="SAM" id="MobiDB-lite"/>
    </source>
</evidence>
<keyword evidence="4" id="KW-1185">Reference proteome</keyword>
<dbReference type="InterPro" id="IPR009327">
    <property type="entry name" value="Cupin_DUF985"/>
</dbReference>
<proteinExistence type="predicted"/>
<feature type="domain" description="DUF985" evidence="2">
    <location>
        <begin position="13"/>
        <end position="143"/>
    </location>
</feature>
<feature type="compositionally biased region" description="Basic and acidic residues" evidence="1">
    <location>
        <begin position="12"/>
        <end position="22"/>
    </location>
</feature>
<evidence type="ECO:0000313" key="4">
    <source>
        <dbReference type="Proteomes" id="UP001589750"/>
    </source>
</evidence>
<dbReference type="Gene3D" id="2.60.120.10">
    <property type="entry name" value="Jelly Rolls"/>
    <property type="match status" value="1"/>
</dbReference>
<evidence type="ECO:0000313" key="3">
    <source>
        <dbReference type="EMBL" id="MFB9311721.1"/>
    </source>
</evidence>
<feature type="region of interest" description="Disordered" evidence="1">
    <location>
        <begin position="1"/>
        <end position="27"/>
    </location>
</feature>
<dbReference type="EMBL" id="JBHMDG010000002">
    <property type="protein sequence ID" value="MFB9311721.1"/>
    <property type="molecule type" value="Genomic_DNA"/>
</dbReference>
<name>A0ABV5K504_9ACTN</name>
<dbReference type="PANTHER" id="PTHR33387:SF3">
    <property type="entry name" value="DUF985 DOMAIN-CONTAINING PROTEIN"/>
    <property type="match status" value="1"/>
</dbReference>
<evidence type="ECO:0000259" key="2">
    <source>
        <dbReference type="Pfam" id="PF06172"/>
    </source>
</evidence>
<organism evidence="3 4">
    <name type="scientific">Nocardioides plantarum</name>
    <dbReference type="NCBI Taxonomy" id="29299"/>
    <lineage>
        <taxon>Bacteria</taxon>
        <taxon>Bacillati</taxon>
        <taxon>Actinomycetota</taxon>
        <taxon>Actinomycetes</taxon>
        <taxon>Propionibacteriales</taxon>
        <taxon>Nocardioidaceae</taxon>
        <taxon>Nocardioides</taxon>
    </lineage>
</organism>
<dbReference type="InterPro" id="IPR011051">
    <property type="entry name" value="RmlC_Cupin_sf"/>
</dbReference>
<dbReference type="InterPro" id="IPR014710">
    <property type="entry name" value="RmlC-like_jellyroll"/>
</dbReference>
<sequence length="144" mass="15424">MGSRDGSTKPPLAERLDLEPHPEGGWYRQTWRSPVEVTLPDGRVRPTATAIHFLLVAGEASAWHRVRSDEVWLAHTGAVRLQHGGTGGRPVAGRVDVVGTGPLEVAQAVVPAGEWQRTLPGTADALVSCVVSPGFDFADFELAR</sequence>
<reference evidence="3 4" key="1">
    <citation type="submission" date="2024-09" db="EMBL/GenBank/DDBJ databases">
        <authorList>
            <person name="Sun Q."/>
            <person name="Mori K."/>
        </authorList>
    </citation>
    <scope>NUCLEOTIDE SEQUENCE [LARGE SCALE GENOMIC DNA]</scope>
    <source>
        <strain evidence="3 4">JCM 9626</strain>
    </source>
</reference>
<dbReference type="PANTHER" id="PTHR33387">
    <property type="entry name" value="RMLC-LIKE JELLY ROLL FOLD PROTEIN"/>
    <property type="match status" value="1"/>
</dbReference>
<dbReference type="Pfam" id="PF06172">
    <property type="entry name" value="Cupin_5"/>
    <property type="match status" value="1"/>
</dbReference>
<dbReference type="InterPro" id="IPR039935">
    <property type="entry name" value="YML079W-like"/>
</dbReference>
<protein>
    <submittedName>
        <fullName evidence="3">Cupin domain-containing protein</fullName>
    </submittedName>
</protein>
<gene>
    <name evidence="3" type="ORF">ACFFRI_01585</name>
</gene>
<comment type="caution">
    <text evidence="3">The sequence shown here is derived from an EMBL/GenBank/DDBJ whole genome shotgun (WGS) entry which is preliminary data.</text>
</comment>